<accession>A0A3E1Y6P0</accession>
<feature type="signal peptide" evidence="1">
    <location>
        <begin position="1"/>
        <end position="20"/>
    </location>
</feature>
<dbReference type="PANTHER" id="PTHR43265:SF1">
    <property type="entry name" value="ESTERASE ESTD"/>
    <property type="match status" value="1"/>
</dbReference>
<evidence type="ECO:0000259" key="2">
    <source>
        <dbReference type="Pfam" id="PF12146"/>
    </source>
</evidence>
<dbReference type="PANTHER" id="PTHR43265">
    <property type="entry name" value="ESTERASE ESTD"/>
    <property type="match status" value="1"/>
</dbReference>
<dbReference type="GO" id="GO:0052689">
    <property type="term" value="F:carboxylic ester hydrolase activity"/>
    <property type="evidence" value="ECO:0007669"/>
    <property type="project" value="TreeGrafter"/>
</dbReference>
<organism evidence="3 4">
    <name type="scientific">Chitinophaga silvatica</name>
    <dbReference type="NCBI Taxonomy" id="2282649"/>
    <lineage>
        <taxon>Bacteria</taxon>
        <taxon>Pseudomonadati</taxon>
        <taxon>Bacteroidota</taxon>
        <taxon>Chitinophagia</taxon>
        <taxon>Chitinophagales</taxon>
        <taxon>Chitinophagaceae</taxon>
        <taxon>Chitinophaga</taxon>
    </lineage>
</organism>
<protein>
    <submittedName>
        <fullName evidence="3">Alpha/beta fold hydrolase</fullName>
    </submittedName>
</protein>
<reference evidence="3 4" key="1">
    <citation type="submission" date="2018-07" db="EMBL/GenBank/DDBJ databases">
        <title>Chitinophaga K2CV101002-2 sp. nov., isolated from a monsoon evergreen broad-leaved forest soil.</title>
        <authorList>
            <person name="Lv Y."/>
        </authorList>
    </citation>
    <scope>NUCLEOTIDE SEQUENCE [LARGE SCALE GENOMIC DNA]</scope>
    <source>
        <strain evidence="3 4">GDMCC 1.1288</strain>
    </source>
</reference>
<comment type="caution">
    <text evidence="3">The sequence shown here is derived from an EMBL/GenBank/DDBJ whole genome shotgun (WGS) entry which is preliminary data.</text>
</comment>
<feature type="domain" description="Serine aminopeptidase S33" evidence="2">
    <location>
        <begin position="197"/>
        <end position="433"/>
    </location>
</feature>
<evidence type="ECO:0000256" key="1">
    <source>
        <dbReference type="SAM" id="SignalP"/>
    </source>
</evidence>
<name>A0A3E1Y6P0_9BACT</name>
<dbReference type="EMBL" id="QPMM01000010">
    <property type="protein sequence ID" value="RFS20616.1"/>
    <property type="molecule type" value="Genomic_DNA"/>
</dbReference>
<dbReference type="Pfam" id="PF12146">
    <property type="entry name" value="Hydrolase_4"/>
    <property type="match status" value="1"/>
</dbReference>
<evidence type="ECO:0000313" key="4">
    <source>
        <dbReference type="Proteomes" id="UP000260644"/>
    </source>
</evidence>
<dbReference type="InterPro" id="IPR053145">
    <property type="entry name" value="AB_hydrolase_Est10"/>
</dbReference>
<gene>
    <name evidence="3" type="ORF">DVR12_18820</name>
</gene>
<keyword evidence="3" id="KW-0378">Hydrolase</keyword>
<evidence type="ECO:0000313" key="3">
    <source>
        <dbReference type="EMBL" id="RFS20616.1"/>
    </source>
</evidence>
<dbReference type="InterPro" id="IPR029058">
    <property type="entry name" value="AB_hydrolase_fold"/>
</dbReference>
<dbReference type="RefSeq" id="WP_116977335.1">
    <property type="nucleotide sequence ID" value="NZ_QPMM01000010.1"/>
</dbReference>
<sequence length="476" mass="53411">MYKWFWVLLIGLLVGNTAMAQQQMDLQGKWYGTYKLYYGEQQRIILNFEKEDNGYKGTLTLPDLPVAERFNLTIIIHRSDTLLFRVDDIRFAYVGVWDAATKQFKGTSSFGPDMSPTDFGKTEIQKSDLNKRPQEPKAPFSYLTEEVKFSNTQEGVSLAGTFTRPKTFGKYPVVILLGGSGQQTRDNEMAGHKMFLVLADYFAKNGVATLRYDDRGVGGSNGNFDTSDIHNFASDAQAAFDYLETRQDVNKRKIGVLGHSEGAIVAQLMAANNPSVAFVISMAGMGLPGRDLVDLQSRIRSKLEGVPDSLIAAQSKRLKPYWDLLASNQPIAVIRLKAQTMIAKMYEDAPEAFKRTTTSAEMVDEANLSHEAISVLKYQPLNQLKRIKCPFMAINGTNDIQVDATSNLNAIERILRENGNSLTTVRQFQGLNHLFQRCNTCREDEYGALEQTIDPLVPEFMVHWILQLPEWPGSTI</sequence>
<keyword evidence="4" id="KW-1185">Reference proteome</keyword>
<keyword evidence="1" id="KW-0732">Signal</keyword>
<dbReference type="InterPro" id="IPR022742">
    <property type="entry name" value="Hydrolase_4"/>
</dbReference>
<feature type="chain" id="PRO_5017789220" evidence="1">
    <location>
        <begin position="21"/>
        <end position="476"/>
    </location>
</feature>
<proteinExistence type="predicted"/>
<dbReference type="Gene3D" id="3.40.50.1820">
    <property type="entry name" value="alpha/beta hydrolase"/>
    <property type="match status" value="1"/>
</dbReference>
<dbReference type="SUPFAM" id="SSF53474">
    <property type="entry name" value="alpha/beta-Hydrolases"/>
    <property type="match status" value="1"/>
</dbReference>
<dbReference type="Proteomes" id="UP000260644">
    <property type="component" value="Unassembled WGS sequence"/>
</dbReference>
<dbReference type="AlphaFoldDB" id="A0A3E1Y6P0"/>
<dbReference type="OrthoDB" id="9809549at2"/>